<evidence type="ECO:0000256" key="6">
    <source>
        <dbReference type="ARBA" id="ARBA00023136"/>
    </source>
</evidence>
<keyword evidence="3" id="KW-1003">Cell membrane</keyword>
<keyword evidence="5" id="KW-1133">Transmembrane helix</keyword>
<comment type="subcellular location">
    <subcellularLocation>
        <location evidence="1">Cell membrane</location>
    </subcellularLocation>
</comment>
<reference evidence="8" key="1">
    <citation type="submission" date="2025-08" db="UniProtKB">
        <authorList>
            <consortium name="RefSeq"/>
        </authorList>
    </citation>
    <scope>IDENTIFICATION</scope>
</reference>
<evidence type="ECO:0000256" key="1">
    <source>
        <dbReference type="ARBA" id="ARBA00004236"/>
    </source>
</evidence>
<dbReference type="AlphaFoldDB" id="A0A6P4E126"/>
<dbReference type="PANTHER" id="PTHR11923:SF67">
    <property type="entry name" value="RE68569P"/>
    <property type="match status" value="1"/>
</dbReference>
<dbReference type="GO" id="GO:0005886">
    <property type="term" value="C:plasma membrane"/>
    <property type="evidence" value="ECO:0007669"/>
    <property type="project" value="UniProtKB-SubCell"/>
</dbReference>
<dbReference type="GO" id="GO:0005737">
    <property type="term" value="C:cytoplasm"/>
    <property type="evidence" value="ECO:0007669"/>
    <property type="project" value="TreeGrafter"/>
</dbReference>
<dbReference type="Pfam" id="PF01130">
    <property type="entry name" value="CD36"/>
    <property type="match status" value="1"/>
</dbReference>
<gene>
    <name evidence="8" type="primary">LOC108039170</name>
</gene>
<keyword evidence="6" id="KW-0472">Membrane</keyword>
<evidence type="ECO:0000256" key="3">
    <source>
        <dbReference type="ARBA" id="ARBA00022475"/>
    </source>
</evidence>
<evidence type="ECO:0000256" key="4">
    <source>
        <dbReference type="ARBA" id="ARBA00022692"/>
    </source>
</evidence>
<evidence type="ECO:0000313" key="8">
    <source>
        <dbReference type="RefSeq" id="XP_016971582.1"/>
    </source>
</evidence>
<evidence type="ECO:0000256" key="2">
    <source>
        <dbReference type="ARBA" id="ARBA00010532"/>
    </source>
</evidence>
<proteinExistence type="inferred from homology"/>
<dbReference type="RefSeq" id="XP_016971582.1">
    <property type="nucleotide sequence ID" value="XM_017116093.1"/>
</dbReference>
<sequence>MTEGGEIFNLWAQPPVDLYIKIYLFNITNAQAFLAGREQLKVEQVGPYVYKEVMTHENVTFNVNNTMSSKPSHPLVWQDKMSGGRREDDEVVMLNIAMLQVYRISSCFALGDSEESGRSKVHCKFM</sequence>
<organism evidence="8">
    <name type="scientific">Drosophila rhopaloa</name>
    <name type="common">Fruit fly</name>
    <dbReference type="NCBI Taxonomy" id="1041015"/>
    <lineage>
        <taxon>Eukaryota</taxon>
        <taxon>Metazoa</taxon>
        <taxon>Ecdysozoa</taxon>
        <taxon>Arthropoda</taxon>
        <taxon>Hexapoda</taxon>
        <taxon>Insecta</taxon>
        <taxon>Pterygota</taxon>
        <taxon>Neoptera</taxon>
        <taxon>Endopterygota</taxon>
        <taxon>Diptera</taxon>
        <taxon>Brachycera</taxon>
        <taxon>Muscomorpha</taxon>
        <taxon>Ephydroidea</taxon>
        <taxon>Drosophilidae</taxon>
        <taxon>Drosophila</taxon>
        <taxon>Sophophora</taxon>
    </lineage>
</organism>
<keyword evidence="7" id="KW-0325">Glycoprotein</keyword>
<evidence type="ECO:0000256" key="5">
    <source>
        <dbReference type="ARBA" id="ARBA00022989"/>
    </source>
</evidence>
<name>A0A6P4E126_DRORH</name>
<evidence type="ECO:0000256" key="7">
    <source>
        <dbReference type="ARBA" id="ARBA00023180"/>
    </source>
</evidence>
<dbReference type="GO" id="GO:0005044">
    <property type="term" value="F:scavenger receptor activity"/>
    <property type="evidence" value="ECO:0007669"/>
    <property type="project" value="TreeGrafter"/>
</dbReference>
<dbReference type="PANTHER" id="PTHR11923">
    <property type="entry name" value="SCAVENGER RECEPTOR CLASS B TYPE-1 SR-B1"/>
    <property type="match status" value="1"/>
</dbReference>
<dbReference type="PRINTS" id="PR01609">
    <property type="entry name" value="CD36FAMILY"/>
</dbReference>
<accession>A0A6P4E126</accession>
<keyword evidence="4" id="KW-0812">Transmembrane</keyword>
<protein>
    <submittedName>
        <fullName evidence="8">Lysosome membrane protein 2-like</fullName>
    </submittedName>
</protein>
<comment type="similarity">
    <text evidence="2">Belongs to the CD36 family.</text>
</comment>
<dbReference type="InterPro" id="IPR002159">
    <property type="entry name" value="CD36_fam"/>
</dbReference>